<dbReference type="PANTHER" id="PTHR43917">
    <property type="match status" value="1"/>
</dbReference>
<evidence type="ECO:0000313" key="5">
    <source>
        <dbReference type="EMBL" id="QNP44858.1"/>
    </source>
</evidence>
<gene>
    <name evidence="5" type="ORF">H9L14_08825</name>
</gene>
<comment type="subcellular location">
    <subcellularLocation>
        <location evidence="1">Cytoplasm</location>
    </subcellularLocation>
</comment>
<dbReference type="InterPro" id="IPR051369">
    <property type="entry name" value="GST_Theta"/>
</dbReference>
<dbReference type="SFLD" id="SFLDS00019">
    <property type="entry name" value="Glutathione_Transferase_(cytos"/>
    <property type="match status" value="1"/>
</dbReference>
<dbReference type="Gene3D" id="3.40.30.10">
    <property type="entry name" value="Glutaredoxin"/>
    <property type="match status" value="1"/>
</dbReference>
<dbReference type="EMBL" id="CP060782">
    <property type="protein sequence ID" value="QNP44858.1"/>
    <property type="molecule type" value="Genomic_DNA"/>
</dbReference>
<feature type="domain" description="GST N-terminal" evidence="3">
    <location>
        <begin position="1"/>
        <end position="77"/>
    </location>
</feature>
<dbReference type="CDD" id="cd00570">
    <property type="entry name" value="GST_N_family"/>
    <property type="match status" value="1"/>
</dbReference>
<dbReference type="Pfam" id="PF13417">
    <property type="entry name" value="GST_N_3"/>
    <property type="match status" value="1"/>
</dbReference>
<evidence type="ECO:0000259" key="3">
    <source>
        <dbReference type="PROSITE" id="PS50404"/>
    </source>
</evidence>
<dbReference type="Gene3D" id="1.20.1050.10">
    <property type="match status" value="1"/>
</dbReference>
<sequence>MILFGSTLSPFVRKCVAFANEKDIELEVRPTRIADADPDFCAASPFRKMPALKDGDYCLADSSAICHYLDAKFPETQLIPSEPRARGTTVWFDEFADTVLFGCGQKVFFNRVVAPRFLNRPGDEAAAETALRDELPPILDYLESVVPDDGGYLVGNSLTLADISVASPFVNFIHLGVEFDSAKHPRTKRYVERILARPSFSPLIEREAAFLERTAVPAE</sequence>
<dbReference type="SUPFAM" id="SSF52833">
    <property type="entry name" value="Thioredoxin-like"/>
    <property type="match status" value="1"/>
</dbReference>
<dbReference type="InterPro" id="IPR036282">
    <property type="entry name" value="Glutathione-S-Trfase_C_sf"/>
</dbReference>
<accession>A0ABX6T826</accession>
<dbReference type="RefSeq" id="WP_187707816.1">
    <property type="nucleotide sequence ID" value="NZ_CP060782.1"/>
</dbReference>
<evidence type="ECO:0000313" key="6">
    <source>
        <dbReference type="Proteomes" id="UP000516105"/>
    </source>
</evidence>
<dbReference type="InterPro" id="IPR036249">
    <property type="entry name" value="Thioredoxin-like_sf"/>
</dbReference>
<evidence type="ECO:0000256" key="1">
    <source>
        <dbReference type="ARBA" id="ARBA00004496"/>
    </source>
</evidence>
<keyword evidence="6" id="KW-1185">Reference proteome</keyword>
<dbReference type="InterPro" id="IPR004046">
    <property type="entry name" value="GST_C"/>
</dbReference>
<dbReference type="Pfam" id="PF14497">
    <property type="entry name" value="GST_C_3"/>
    <property type="match status" value="1"/>
</dbReference>
<dbReference type="PANTHER" id="PTHR43917:SF8">
    <property type="entry name" value="GH16740P-RELATED"/>
    <property type="match status" value="1"/>
</dbReference>
<organism evidence="5 6">
    <name type="scientific">Sphingomonas sediminicola</name>
    <dbReference type="NCBI Taxonomy" id="386874"/>
    <lineage>
        <taxon>Bacteria</taxon>
        <taxon>Pseudomonadati</taxon>
        <taxon>Pseudomonadota</taxon>
        <taxon>Alphaproteobacteria</taxon>
        <taxon>Sphingomonadales</taxon>
        <taxon>Sphingomonadaceae</taxon>
        <taxon>Sphingomonas</taxon>
    </lineage>
</organism>
<dbReference type="InterPro" id="IPR010987">
    <property type="entry name" value="Glutathione-S-Trfase_C-like"/>
</dbReference>
<dbReference type="SUPFAM" id="SSF47616">
    <property type="entry name" value="GST C-terminal domain-like"/>
    <property type="match status" value="1"/>
</dbReference>
<dbReference type="InterPro" id="IPR040079">
    <property type="entry name" value="Glutathione_S-Trfase"/>
</dbReference>
<evidence type="ECO:0000259" key="4">
    <source>
        <dbReference type="PROSITE" id="PS50405"/>
    </source>
</evidence>
<feature type="domain" description="GST C-terminal" evidence="4">
    <location>
        <begin position="82"/>
        <end position="218"/>
    </location>
</feature>
<dbReference type="PROSITE" id="PS50405">
    <property type="entry name" value="GST_CTER"/>
    <property type="match status" value="1"/>
</dbReference>
<name>A0ABX6T826_9SPHN</name>
<keyword evidence="2" id="KW-0963">Cytoplasm</keyword>
<dbReference type="SFLD" id="SFLDG00358">
    <property type="entry name" value="Main_(cytGST)"/>
    <property type="match status" value="1"/>
</dbReference>
<evidence type="ECO:0000256" key="2">
    <source>
        <dbReference type="ARBA" id="ARBA00022490"/>
    </source>
</evidence>
<dbReference type="CDD" id="cd00299">
    <property type="entry name" value="GST_C_family"/>
    <property type="match status" value="1"/>
</dbReference>
<dbReference type="InterPro" id="IPR004045">
    <property type="entry name" value="Glutathione_S-Trfase_N"/>
</dbReference>
<proteinExistence type="predicted"/>
<reference evidence="5 6" key="1">
    <citation type="submission" date="2020-08" db="EMBL/GenBank/DDBJ databases">
        <title>Genome sequence of Sphingomonas sediminicola KACC 15039T.</title>
        <authorList>
            <person name="Hyun D.-W."/>
            <person name="Bae J.-W."/>
        </authorList>
    </citation>
    <scope>NUCLEOTIDE SEQUENCE [LARGE SCALE GENOMIC DNA]</scope>
    <source>
        <strain evidence="5 6">KACC 15039</strain>
    </source>
</reference>
<dbReference type="PROSITE" id="PS50404">
    <property type="entry name" value="GST_NTER"/>
    <property type="match status" value="1"/>
</dbReference>
<dbReference type="Proteomes" id="UP000516105">
    <property type="component" value="Chromosome"/>
</dbReference>
<protein>
    <submittedName>
        <fullName evidence="5">Glutathione S-transferase family protein</fullName>
    </submittedName>
</protein>